<evidence type="ECO:0008006" key="7">
    <source>
        <dbReference type="Google" id="ProtNLM"/>
    </source>
</evidence>
<dbReference type="GO" id="GO:0005829">
    <property type="term" value="C:cytosol"/>
    <property type="evidence" value="ECO:0007669"/>
    <property type="project" value="TreeGrafter"/>
</dbReference>
<dbReference type="GeneID" id="28835513"/>
<organism evidence="5 6">
    <name type="scientific">Pseudogymnoascus verrucosus</name>
    <dbReference type="NCBI Taxonomy" id="342668"/>
    <lineage>
        <taxon>Eukaryota</taxon>
        <taxon>Fungi</taxon>
        <taxon>Dikarya</taxon>
        <taxon>Ascomycota</taxon>
        <taxon>Pezizomycotina</taxon>
        <taxon>Leotiomycetes</taxon>
        <taxon>Thelebolales</taxon>
        <taxon>Thelebolaceae</taxon>
        <taxon>Pseudogymnoascus</taxon>
    </lineage>
</organism>
<name>A0A1B8GV55_9PEZI</name>
<dbReference type="PANTHER" id="PTHR43782:SF3">
    <property type="entry name" value="ARGINASE"/>
    <property type="match status" value="1"/>
</dbReference>
<sequence>MLKSITIISSPYHVGFYNHGVGAGPDFIRSLGVVQTLKNLGVPVKEIEIEPVDEFEGEIGGSFELFRRTSTLVSEAHNSNSFPIILSGNCSAAVGVAAGYNRSLIARETGEKLGCIWFDAHDDYNTPDTVVSGYFDSQPIAMLAGECWKGILGSVQGHEVMDIREKLVHVGLRDVNQVERQRVLNAGFDVVWGDENGGKMEFAGRLRGFLEKKDLGPTMLHFDVDALDISLGKANQFSVPGGLFEEDLLGCYDAIVQRTRPVSLTVASFDPSGDGAENIGLITIRSIKSLVGSLIKGGVIGCKDNVMA</sequence>
<dbReference type="GO" id="GO:0005634">
    <property type="term" value="C:nucleus"/>
    <property type="evidence" value="ECO:0007669"/>
    <property type="project" value="TreeGrafter"/>
</dbReference>
<dbReference type="RefSeq" id="XP_018133431.1">
    <property type="nucleotide sequence ID" value="XM_018271638.2"/>
</dbReference>
<keyword evidence="1" id="KW-0479">Metal-binding</keyword>
<dbReference type="SUPFAM" id="SSF52768">
    <property type="entry name" value="Arginase/deacetylase"/>
    <property type="match status" value="1"/>
</dbReference>
<dbReference type="GO" id="GO:0030145">
    <property type="term" value="F:manganese ion binding"/>
    <property type="evidence" value="ECO:0007669"/>
    <property type="project" value="TreeGrafter"/>
</dbReference>
<dbReference type="InterPro" id="IPR023696">
    <property type="entry name" value="Ureohydrolase_dom_sf"/>
</dbReference>
<accession>A0A1B8GV55</accession>
<comment type="similarity">
    <text evidence="4">Belongs to the arginase family.</text>
</comment>
<protein>
    <recommendedName>
        <fullName evidence="7">Arginase</fullName>
    </recommendedName>
</protein>
<reference evidence="6" key="2">
    <citation type="journal article" date="2018" name="Nat. Commun.">
        <title>Extreme sensitivity to ultraviolet light in the fungal pathogen causing white-nose syndrome of bats.</title>
        <authorList>
            <person name="Palmer J.M."/>
            <person name="Drees K.P."/>
            <person name="Foster J.T."/>
            <person name="Lindner D.L."/>
        </authorList>
    </citation>
    <scope>NUCLEOTIDE SEQUENCE [LARGE SCALE GENOMIC DNA]</scope>
    <source>
        <strain evidence="6">UAMH 10579</strain>
    </source>
</reference>
<keyword evidence="2" id="KW-0378">Hydrolase</keyword>
<evidence type="ECO:0000313" key="6">
    <source>
        <dbReference type="Proteomes" id="UP000091956"/>
    </source>
</evidence>
<evidence type="ECO:0000256" key="3">
    <source>
        <dbReference type="ARBA" id="ARBA00023211"/>
    </source>
</evidence>
<dbReference type="CDD" id="cd09999">
    <property type="entry name" value="Arginase-like_1"/>
    <property type="match status" value="1"/>
</dbReference>
<evidence type="ECO:0000256" key="2">
    <source>
        <dbReference type="ARBA" id="ARBA00022801"/>
    </source>
</evidence>
<dbReference type="GO" id="GO:0004053">
    <property type="term" value="F:arginase activity"/>
    <property type="evidence" value="ECO:0007669"/>
    <property type="project" value="TreeGrafter"/>
</dbReference>
<dbReference type="Pfam" id="PF00491">
    <property type="entry name" value="Arginase"/>
    <property type="match status" value="1"/>
</dbReference>
<evidence type="ECO:0000313" key="5">
    <source>
        <dbReference type="EMBL" id="OBT99698.1"/>
    </source>
</evidence>
<dbReference type="STRING" id="342668.A0A1B8GV55"/>
<dbReference type="AlphaFoldDB" id="A0A1B8GV55"/>
<keyword evidence="3" id="KW-0464">Manganese</keyword>
<reference evidence="5 6" key="1">
    <citation type="submission" date="2016-03" db="EMBL/GenBank/DDBJ databases">
        <title>Comparative genomics of Pseudogymnoascus destructans, the fungus causing white-nose syndrome of bats.</title>
        <authorList>
            <person name="Palmer J.M."/>
            <person name="Drees K.P."/>
            <person name="Foster J.T."/>
            <person name="Lindner D.L."/>
        </authorList>
    </citation>
    <scope>NUCLEOTIDE SEQUENCE [LARGE SCALE GENOMIC DNA]</scope>
    <source>
        <strain evidence="5 6">UAMH 10579</strain>
    </source>
</reference>
<gene>
    <name evidence="5" type="ORF">VE01_02127</name>
</gene>
<dbReference type="PANTHER" id="PTHR43782">
    <property type="entry name" value="ARGINASE"/>
    <property type="match status" value="1"/>
</dbReference>
<evidence type="ECO:0000256" key="1">
    <source>
        <dbReference type="ARBA" id="ARBA00022723"/>
    </source>
</evidence>
<dbReference type="PRINTS" id="PR00116">
    <property type="entry name" value="ARGINASE"/>
</dbReference>
<dbReference type="Gene3D" id="3.40.800.10">
    <property type="entry name" value="Ureohydrolase domain"/>
    <property type="match status" value="1"/>
</dbReference>
<keyword evidence="6" id="KW-1185">Reference proteome</keyword>
<dbReference type="EMBL" id="KV460211">
    <property type="protein sequence ID" value="OBT99698.1"/>
    <property type="molecule type" value="Genomic_DNA"/>
</dbReference>
<proteinExistence type="inferred from homology"/>
<evidence type="ECO:0000256" key="4">
    <source>
        <dbReference type="PROSITE-ProRule" id="PRU00742"/>
    </source>
</evidence>
<dbReference type="PROSITE" id="PS51409">
    <property type="entry name" value="ARGINASE_2"/>
    <property type="match status" value="1"/>
</dbReference>
<dbReference type="OrthoDB" id="9992747at2759"/>
<dbReference type="Proteomes" id="UP000091956">
    <property type="component" value="Unassembled WGS sequence"/>
</dbReference>
<dbReference type="InterPro" id="IPR006035">
    <property type="entry name" value="Ureohydrolase"/>
</dbReference>